<comment type="caution">
    <text evidence="2">The sequence shown here is derived from an EMBL/GenBank/DDBJ whole genome shotgun (WGS) entry which is preliminary data.</text>
</comment>
<protein>
    <submittedName>
        <fullName evidence="2">Uncharacterized protein</fullName>
    </submittedName>
</protein>
<evidence type="ECO:0000256" key="1">
    <source>
        <dbReference type="SAM" id="MobiDB-lite"/>
    </source>
</evidence>
<dbReference type="PANTHER" id="PTHR37756:SF1">
    <property type="entry name" value="TRANSMEMBRANE PROTEIN"/>
    <property type="match status" value="1"/>
</dbReference>
<evidence type="ECO:0000313" key="3">
    <source>
        <dbReference type="Proteomes" id="UP001418222"/>
    </source>
</evidence>
<gene>
    <name evidence="2" type="ORF">KSP39_PZI013027</name>
</gene>
<accession>A0AAP0BDZ1</accession>
<organism evidence="2 3">
    <name type="scientific">Platanthera zijinensis</name>
    <dbReference type="NCBI Taxonomy" id="2320716"/>
    <lineage>
        <taxon>Eukaryota</taxon>
        <taxon>Viridiplantae</taxon>
        <taxon>Streptophyta</taxon>
        <taxon>Embryophyta</taxon>
        <taxon>Tracheophyta</taxon>
        <taxon>Spermatophyta</taxon>
        <taxon>Magnoliopsida</taxon>
        <taxon>Liliopsida</taxon>
        <taxon>Asparagales</taxon>
        <taxon>Orchidaceae</taxon>
        <taxon>Orchidoideae</taxon>
        <taxon>Orchideae</taxon>
        <taxon>Orchidinae</taxon>
        <taxon>Platanthera</taxon>
    </lineage>
</organism>
<dbReference type="AlphaFoldDB" id="A0AAP0BDZ1"/>
<evidence type="ECO:0000313" key="2">
    <source>
        <dbReference type="EMBL" id="KAK8936403.1"/>
    </source>
</evidence>
<dbReference type="Proteomes" id="UP001418222">
    <property type="component" value="Unassembled WGS sequence"/>
</dbReference>
<keyword evidence="3" id="KW-1185">Reference proteome</keyword>
<reference evidence="2 3" key="1">
    <citation type="journal article" date="2022" name="Nat. Plants">
        <title>Genomes of leafy and leafless Platanthera orchids illuminate the evolution of mycoheterotrophy.</title>
        <authorList>
            <person name="Li M.H."/>
            <person name="Liu K.W."/>
            <person name="Li Z."/>
            <person name="Lu H.C."/>
            <person name="Ye Q.L."/>
            <person name="Zhang D."/>
            <person name="Wang J.Y."/>
            <person name="Li Y.F."/>
            <person name="Zhong Z.M."/>
            <person name="Liu X."/>
            <person name="Yu X."/>
            <person name="Liu D.K."/>
            <person name="Tu X.D."/>
            <person name="Liu B."/>
            <person name="Hao Y."/>
            <person name="Liao X.Y."/>
            <person name="Jiang Y.T."/>
            <person name="Sun W.H."/>
            <person name="Chen J."/>
            <person name="Chen Y.Q."/>
            <person name="Ai Y."/>
            <person name="Zhai J.W."/>
            <person name="Wu S.S."/>
            <person name="Zhou Z."/>
            <person name="Hsiao Y.Y."/>
            <person name="Wu W.L."/>
            <person name="Chen Y.Y."/>
            <person name="Lin Y.F."/>
            <person name="Hsu J.L."/>
            <person name="Li C.Y."/>
            <person name="Wang Z.W."/>
            <person name="Zhao X."/>
            <person name="Zhong W.Y."/>
            <person name="Ma X.K."/>
            <person name="Ma L."/>
            <person name="Huang J."/>
            <person name="Chen G.Z."/>
            <person name="Huang M.Z."/>
            <person name="Huang L."/>
            <person name="Peng D.H."/>
            <person name="Luo Y.B."/>
            <person name="Zou S.Q."/>
            <person name="Chen S.P."/>
            <person name="Lan S."/>
            <person name="Tsai W.C."/>
            <person name="Van de Peer Y."/>
            <person name="Liu Z.J."/>
        </authorList>
    </citation>
    <scope>NUCLEOTIDE SEQUENCE [LARGE SCALE GENOMIC DNA]</scope>
    <source>
        <strain evidence="2">Lor287</strain>
    </source>
</reference>
<dbReference type="PANTHER" id="PTHR37756">
    <property type="entry name" value="TRANSMEMBRANE PROTEIN"/>
    <property type="match status" value="1"/>
</dbReference>
<sequence length="100" mass="11185">MKRVSLRCWRLAVTGGFGNGAGFVVPVLEGEASQFQQTMKMNSAKIAKVYRLLGWEYKKPERVPPACPYKPLANKSDQITGEAQRESEQHKSTLDDGKQD</sequence>
<proteinExistence type="predicted"/>
<feature type="compositionally biased region" description="Basic and acidic residues" evidence="1">
    <location>
        <begin position="83"/>
        <end position="100"/>
    </location>
</feature>
<feature type="region of interest" description="Disordered" evidence="1">
    <location>
        <begin position="66"/>
        <end position="100"/>
    </location>
</feature>
<name>A0AAP0BDZ1_9ASPA</name>
<dbReference type="EMBL" id="JBBWWQ010000011">
    <property type="protein sequence ID" value="KAK8936403.1"/>
    <property type="molecule type" value="Genomic_DNA"/>
</dbReference>